<feature type="transmembrane region" description="Helical" evidence="10">
    <location>
        <begin position="6"/>
        <end position="26"/>
    </location>
</feature>
<comment type="caution">
    <text evidence="12">The sequence shown here is derived from an EMBL/GenBank/DDBJ whole genome shotgun (WGS) entry which is preliminary data.</text>
</comment>
<name>A0ABP8KDB2_9MICO</name>
<dbReference type="Pfam" id="PF00781">
    <property type="entry name" value="DAGK_cat"/>
    <property type="match status" value="1"/>
</dbReference>
<dbReference type="EMBL" id="BAABGM010000011">
    <property type="protein sequence ID" value="GAA4404236.1"/>
    <property type="molecule type" value="Genomic_DNA"/>
</dbReference>
<accession>A0ABP8KDB2</accession>
<evidence type="ECO:0000256" key="3">
    <source>
        <dbReference type="ARBA" id="ARBA00022679"/>
    </source>
</evidence>
<keyword evidence="10" id="KW-0472">Membrane</keyword>
<dbReference type="InterPro" id="IPR016064">
    <property type="entry name" value="NAD/diacylglycerol_kinase_sf"/>
</dbReference>
<evidence type="ECO:0000256" key="5">
    <source>
        <dbReference type="ARBA" id="ARBA00022777"/>
    </source>
</evidence>
<keyword evidence="8" id="KW-1208">Phospholipid metabolism</keyword>
<evidence type="ECO:0000256" key="4">
    <source>
        <dbReference type="ARBA" id="ARBA00022741"/>
    </source>
</evidence>
<dbReference type="PANTHER" id="PTHR12358">
    <property type="entry name" value="SPHINGOSINE KINASE"/>
    <property type="match status" value="1"/>
</dbReference>
<evidence type="ECO:0000256" key="2">
    <source>
        <dbReference type="ARBA" id="ARBA00005983"/>
    </source>
</evidence>
<evidence type="ECO:0000313" key="12">
    <source>
        <dbReference type="EMBL" id="GAA4404236.1"/>
    </source>
</evidence>
<protein>
    <submittedName>
        <fullName evidence="12">Diacylglycerol kinase family protein</fullName>
    </submittedName>
</protein>
<keyword evidence="6" id="KW-0067">ATP-binding</keyword>
<keyword evidence="4" id="KW-0547">Nucleotide-binding</keyword>
<dbReference type="InterPro" id="IPR045540">
    <property type="entry name" value="YegS/DAGK_C"/>
</dbReference>
<evidence type="ECO:0000256" key="1">
    <source>
        <dbReference type="ARBA" id="ARBA00001946"/>
    </source>
</evidence>
<feature type="domain" description="DAGKc" evidence="11">
    <location>
        <begin position="53"/>
        <end position="185"/>
    </location>
</feature>
<dbReference type="RefSeq" id="WP_345204535.1">
    <property type="nucleotide sequence ID" value="NZ_BAABGM010000011.1"/>
</dbReference>
<dbReference type="SUPFAM" id="SSF111331">
    <property type="entry name" value="NAD kinase/diacylglycerol kinase-like"/>
    <property type="match status" value="1"/>
</dbReference>
<evidence type="ECO:0000256" key="9">
    <source>
        <dbReference type="SAM" id="MobiDB-lite"/>
    </source>
</evidence>
<keyword evidence="7" id="KW-0443">Lipid metabolism</keyword>
<dbReference type="Gene3D" id="2.60.200.40">
    <property type="match status" value="1"/>
</dbReference>
<feature type="region of interest" description="Disordered" evidence="9">
    <location>
        <begin position="33"/>
        <end position="56"/>
    </location>
</feature>
<comment type="cofactor">
    <cofactor evidence="1">
        <name>Mg(2+)</name>
        <dbReference type="ChEBI" id="CHEBI:18420"/>
    </cofactor>
</comment>
<keyword evidence="7" id="KW-0594">Phospholipid biosynthesis</keyword>
<organism evidence="12 13">
    <name type="scientific">Fodinibacter luteus</name>
    <dbReference type="NCBI Taxonomy" id="552064"/>
    <lineage>
        <taxon>Bacteria</taxon>
        <taxon>Bacillati</taxon>
        <taxon>Actinomycetota</taxon>
        <taxon>Actinomycetes</taxon>
        <taxon>Micrococcales</taxon>
        <taxon>Intrasporangiaceae</taxon>
        <taxon>Fodinibacter (ex Wang et al. 2009)</taxon>
    </lineage>
</organism>
<feature type="compositionally biased region" description="Basic and acidic residues" evidence="9">
    <location>
        <begin position="33"/>
        <end position="49"/>
    </location>
</feature>
<dbReference type="GO" id="GO:0016301">
    <property type="term" value="F:kinase activity"/>
    <property type="evidence" value="ECO:0007669"/>
    <property type="project" value="UniProtKB-KW"/>
</dbReference>
<evidence type="ECO:0000256" key="10">
    <source>
        <dbReference type="SAM" id="Phobius"/>
    </source>
</evidence>
<evidence type="ECO:0000256" key="7">
    <source>
        <dbReference type="ARBA" id="ARBA00023209"/>
    </source>
</evidence>
<evidence type="ECO:0000259" key="11">
    <source>
        <dbReference type="PROSITE" id="PS50146"/>
    </source>
</evidence>
<gene>
    <name evidence="12" type="ORF">GCM10023168_16600</name>
</gene>
<keyword evidence="7" id="KW-0444">Lipid biosynthesis</keyword>
<dbReference type="PANTHER" id="PTHR12358:SF54">
    <property type="entry name" value="SPHINGOSINE KINASE RELATED PROTEIN"/>
    <property type="match status" value="1"/>
</dbReference>
<evidence type="ECO:0000313" key="13">
    <source>
        <dbReference type="Proteomes" id="UP001500945"/>
    </source>
</evidence>
<evidence type="ECO:0000256" key="8">
    <source>
        <dbReference type="ARBA" id="ARBA00023264"/>
    </source>
</evidence>
<reference evidence="13" key="1">
    <citation type="journal article" date="2019" name="Int. J. Syst. Evol. Microbiol.">
        <title>The Global Catalogue of Microorganisms (GCM) 10K type strain sequencing project: providing services to taxonomists for standard genome sequencing and annotation.</title>
        <authorList>
            <consortium name="The Broad Institute Genomics Platform"/>
            <consortium name="The Broad Institute Genome Sequencing Center for Infectious Disease"/>
            <person name="Wu L."/>
            <person name="Ma J."/>
        </authorList>
    </citation>
    <scope>NUCLEOTIDE SEQUENCE [LARGE SCALE GENOMIC DNA]</scope>
    <source>
        <strain evidence="13">JCM 17809</strain>
    </source>
</reference>
<dbReference type="PROSITE" id="PS50146">
    <property type="entry name" value="DAGK"/>
    <property type="match status" value="1"/>
</dbReference>
<dbReference type="Gene3D" id="3.40.50.10330">
    <property type="entry name" value="Probable inorganic polyphosphate/atp-NAD kinase, domain 1"/>
    <property type="match status" value="1"/>
</dbReference>
<dbReference type="Pfam" id="PF19279">
    <property type="entry name" value="YegS_C"/>
    <property type="match status" value="1"/>
</dbReference>
<keyword evidence="10" id="KW-0812">Transmembrane</keyword>
<dbReference type="Proteomes" id="UP001500945">
    <property type="component" value="Unassembled WGS sequence"/>
</dbReference>
<keyword evidence="10" id="KW-1133">Transmembrane helix</keyword>
<keyword evidence="3" id="KW-0808">Transferase</keyword>
<comment type="similarity">
    <text evidence="2">Belongs to the diacylglycerol/lipid kinase family.</text>
</comment>
<keyword evidence="13" id="KW-1185">Reference proteome</keyword>
<evidence type="ECO:0000256" key="6">
    <source>
        <dbReference type="ARBA" id="ARBA00022840"/>
    </source>
</evidence>
<proteinExistence type="inferred from homology"/>
<dbReference type="InterPro" id="IPR017438">
    <property type="entry name" value="ATP-NAD_kinase_N"/>
</dbReference>
<keyword evidence="5 12" id="KW-0418">Kinase</keyword>
<dbReference type="InterPro" id="IPR050187">
    <property type="entry name" value="Lipid_Phosphate_FormReg"/>
</dbReference>
<dbReference type="InterPro" id="IPR001206">
    <property type="entry name" value="Diacylglycerol_kinase_cat_dom"/>
</dbReference>
<sequence length="373" mass="39963">MSDGWWTWAGAAIALVLVVAGVWLLLSSRSGSRDAATRPARDTFRRDDEAPPPPRKRLAVVVNPTKLEGGGTDVRARIRAVCAGQGWAEPLFIETEEHDVGFGQTRQALEAGVDVVCAFGGDGTVRAVAQEMVGSGVPMGLLPGGTGNLLARNLELPTDDLDRAVTVALSGRNRHIDVGWMTLDPGEAHLEEHVGEGSSVGTRRHAFLVMAGLGLDAAIMEDTSEKLKARIGWTAYVPAGLKNILVERFRAHLSLDGGPTRTHRARTVLIGNCGRLTGGINLMPDARPDDGTLDVAVIAPKGITAWLAVVAKVLTKSSRPTQTLDRYRCQSVGVRVDHDQKVELDGDIIGEARHIEVEVQPRSLIVRTETGRS</sequence>